<dbReference type="Pfam" id="PF16173">
    <property type="entry name" value="DUF4874"/>
    <property type="match status" value="1"/>
</dbReference>
<dbReference type="Pfam" id="PF16116">
    <property type="entry name" value="DUF4832"/>
    <property type="match status" value="1"/>
</dbReference>
<comment type="caution">
    <text evidence="3">The sequence shown here is derived from an EMBL/GenBank/DDBJ whole genome shotgun (WGS) entry which is preliminary data.</text>
</comment>
<evidence type="ECO:0000313" key="3">
    <source>
        <dbReference type="EMBL" id="MDO5975977.1"/>
    </source>
</evidence>
<organism evidence="3 4">
    <name type="scientific">Flavivirga jejuensis</name>
    <dbReference type="NCBI Taxonomy" id="870487"/>
    <lineage>
        <taxon>Bacteria</taxon>
        <taxon>Pseudomonadati</taxon>
        <taxon>Bacteroidota</taxon>
        <taxon>Flavobacteriia</taxon>
        <taxon>Flavobacteriales</taxon>
        <taxon>Flavobacteriaceae</taxon>
        <taxon>Flavivirga</taxon>
    </lineage>
</organism>
<evidence type="ECO:0000259" key="1">
    <source>
        <dbReference type="Pfam" id="PF16116"/>
    </source>
</evidence>
<feature type="domain" description="DUF4832" evidence="1">
    <location>
        <begin position="257"/>
        <end position="479"/>
    </location>
</feature>
<evidence type="ECO:0000259" key="2">
    <source>
        <dbReference type="Pfam" id="PF16173"/>
    </source>
</evidence>
<feature type="domain" description="DUF4874" evidence="2">
    <location>
        <begin position="45"/>
        <end position="226"/>
    </location>
</feature>
<name>A0ABT8WRZ3_9FLAO</name>
<dbReference type="EMBL" id="JAUOEL010000006">
    <property type="protein sequence ID" value="MDO5975977.1"/>
    <property type="molecule type" value="Genomic_DNA"/>
</dbReference>
<gene>
    <name evidence="3" type="ORF">Q4Q40_17400</name>
</gene>
<dbReference type="RefSeq" id="WP_303303219.1">
    <property type="nucleotide sequence ID" value="NZ_BAABDA010000046.1"/>
</dbReference>
<proteinExistence type="predicted"/>
<sequence>MRFNATRFKIYSFTFILLLVLNSCYKNKNNPIVVNYDTDLQEFTNPERGFYRPYGTKFSHFEPLNANTLLNLRAPNPAAGGFQVGSTLTYRSYQFDIFKDKPLTEDVFFKIQNDMDIIRAVGNKMILRFTYSDNCCTPPFNDAPKAIILQHLEQLKPLLIKNNDVIALVQMGLIGPWGEQYYSDYFGDLEHGPVTNQHWLGRSEVISKLLEVVPESRMIQVRAPYYKLRFLDGEKAHPAKAKPLTEKEAFSGTPISRIAHHNDCIMANYDDYWTYNSFHTWPAVSDTLNLKPYIAAETKFLAFGGETCPGGVNGEDVYSPHNDCESEGGKAQHYLKRFHTSFLNTAWSGAVNGDWTNKCIDNIKRNLGYRFVLKRGVYPAVIRNGEKIEIQLDVINEGYASTYNYRFAELVLRNIDDQKVYKMKIDCDTRYWFSDELQTIKLNSEWPELLPKGSYELFINLPDAAPSLSERPEYAIRLASTFQSHSIWDASTGWNRLLDSISVECTMDRKLLRFADSM</sequence>
<dbReference type="InterPro" id="IPR032267">
    <property type="entry name" value="DUF4832"/>
</dbReference>
<protein>
    <submittedName>
        <fullName evidence="3">DUF4832 domain-containing protein</fullName>
    </submittedName>
</protein>
<dbReference type="InterPro" id="IPR032379">
    <property type="entry name" value="DUF4874"/>
</dbReference>
<accession>A0ABT8WRZ3</accession>
<keyword evidence="4" id="KW-1185">Reference proteome</keyword>
<dbReference type="Proteomes" id="UP001176806">
    <property type="component" value="Unassembled WGS sequence"/>
</dbReference>
<evidence type="ECO:0000313" key="4">
    <source>
        <dbReference type="Proteomes" id="UP001176806"/>
    </source>
</evidence>
<reference evidence="3" key="1">
    <citation type="submission" date="2023-07" db="EMBL/GenBank/DDBJ databases">
        <title>Two novel species in the genus Flavivirga.</title>
        <authorList>
            <person name="Kwon K."/>
        </authorList>
    </citation>
    <scope>NUCLEOTIDE SEQUENCE</scope>
    <source>
        <strain evidence="3">KACC 14158</strain>
    </source>
</reference>